<proteinExistence type="predicted"/>
<dbReference type="AlphaFoldDB" id="A0A0A0J3J7"/>
<evidence type="ECO:0000313" key="2">
    <source>
        <dbReference type="Proteomes" id="UP000030002"/>
    </source>
</evidence>
<comment type="caution">
    <text evidence="1">The sequence shown here is derived from an EMBL/GenBank/DDBJ whole genome shotgun (WGS) entry which is preliminary data.</text>
</comment>
<organism evidence="1 2">
    <name type="scientific">Knoellia sinensis KCTC 19936</name>
    <dbReference type="NCBI Taxonomy" id="1385520"/>
    <lineage>
        <taxon>Bacteria</taxon>
        <taxon>Bacillati</taxon>
        <taxon>Actinomycetota</taxon>
        <taxon>Actinomycetes</taxon>
        <taxon>Micrococcales</taxon>
        <taxon>Intrasporangiaceae</taxon>
        <taxon>Knoellia</taxon>
    </lineage>
</organism>
<name>A0A0A0J3J7_9MICO</name>
<dbReference type="STRING" id="1385520.N802_04065"/>
<keyword evidence="2" id="KW-1185">Reference proteome</keyword>
<reference evidence="1 2" key="1">
    <citation type="submission" date="2013-08" db="EMBL/GenBank/DDBJ databases">
        <title>The genome sequence of Knoellia sinensis.</title>
        <authorList>
            <person name="Zhu W."/>
            <person name="Wang G."/>
        </authorList>
    </citation>
    <scope>NUCLEOTIDE SEQUENCE [LARGE SCALE GENOMIC DNA]</scope>
    <source>
        <strain evidence="1 2">KCTC 19936</strain>
    </source>
</reference>
<accession>A0A0A0J3J7</accession>
<protein>
    <submittedName>
        <fullName evidence="1">Uncharacterized protein</fullName>
    </submittedName>
</protein>
<sequence length="359" mass="38907">MESIGTYTVHGHAHTVASAHESWTRPVLIHDAKPGVVQRACWPRAAADQVTLDCGSWRRHVATAQRPSELGGDDGLLGVTLTQWASGFPPGATLLAPSGFVPAEDWGTLQAQVRHWTQESVDRVIPFIPTDQGMLRRGSRDQFVDQVSALPEGPVALLFAAKGEGLQSSEVLDGLRWMVTKLERVWLVGVQPLVALDAIAHGAQRAYVGTNSTLRFPSPPGVNGFNKNAKDFVPGLLHPDLLEMRSPGVYADWYVTSHAPRCPVCGRSVDGYTPTPGSRLRVVDHNIHAVSQALAALEMDAEFSTPGPASAHHQRIGAALAHLPLSRVLPVSDYDRVLMNLLRLDRELFPVPDEVSAIL</sequence>
<dbReference type="EMBL" id="AVPJ01000012">
    <property type="protein sequence ID" value="KGN31269.1"/>
    <property type="molecule type" value="Genomic_DNA"/>
</dbReference>
<gene>
    <name evidence="1" type="ORF">N802_04065</name>
</gene>
<evidence type="ECO:0000313" key="1">
    <source>
        <dbReference type="EMBL" id="KGN31269.1"/>
    </source>
</evidence>
<dbReference type="Proteomes" id="UP000030002">
    <property type="component" value="Unassembled WGS sequence"/>
</dbReference>